<sequence>MQKPPTSYKKRYLIVMGTRKSPTDIINRAQSNGFKSGLHHEEDKKTGLQKYDEKTLGAQDQVLEKYAIWAFRYLNNKHVTVFEEFEAMLLYQARGRLRERPTARSLKASAKSFNGGFKRRTGNSVPAETIAEINSWIGGPLTSEEGSGVTNIERPKYNYKPQDLDRNLKALWSRSDIGVRHERERFQFHFLLLLFCDTGARRGGLFRAGIPYKDIHLVLERQDGVPRFFFQVAQRTVKNNRDPKNRRFGVTGREHRLLRYNAVLFLLHFAIADRALDHDFFTQILNGKGDGSIEWKEAALELPVCRSVDRNGCLTSEAMTFAVFERLLKKVFMGECNFDRASMHLHNDSRIFGQSYVAFASSCDGLAAFMRETVDHTAVDYFQGLHRFHQPGMPVRLPAALLAKVQTSAELAAYNNEIRSDVSLDARAEAQRARKNAVKRLRKKTLQEYREECLKALRKDRLINGCHATNDTLDPLNEVFPEKRRMFHVSHGVTFISIIAEETKWLEN</sequence>
<evidence type="ECO:0000313" key="2">
    <source>
        <dbReference type="Proteomes" id="UP000076863"/>
    </source>
</evidence>
<reference evidence="1 2" key="1">
    <citation type="journal article" date="2016" name="Genome Biol. Evol.">
        <title>Divergent and convergent evolution of fungal pathogenicity.</title>
        <authorList>
            <person name="Shang Y."/>
            <person name="Xiao G."/>
            <person name="Zheng P."/>
            <person name="Cen K."/>
            <person name="Zhan S."/>
            <person name="Wang C."/>
        </authorList>
    </citation>
    <scope>NUCLEOTIDE SEQUENCE [LARGE SCALE GENOMIC DNA]</scope>
    <source>
        <strain evidence="1 2">RCEF 3172</strain>
    </source>
</reference>
<comment type="caution">
    <text evidence="1">The sequence shown here is derived from an EMBL/GenBank/DDBJ whole genome shotgun (WGS) entry which is preliminary data.</text>
</comment>
<evidence type="ECO:0000313" key="1">
    <source>
        <dbReference type="EMBL" id="OAA34230.1"/>
    </source>
</evidence>
<dbReference type="AlphaFoldDB" id="A0A166W0L0"/>
<dbReference type="PANTHER" id="PTHR37535:SF3">
    <property type="entry name" value="FLUG DOMAIN-CONTAINING PROTEIN"/>
    <property type="match status" value="1"/>
</dbReference>
<dbReference type="InterPro" id="IPR021842">
    <property type="entry name" value="DUF3435"/>
</dbReference>
<dbReference type="Proteomes" id="UP000076863">
    <property type="component" value="Unassembled WGS sequence"/>
</dbReference>
<gene>
    <name evidence="1" type="ORF">BBO_09285</name>
</gene>
<name>A0A166W0L0_9HYPO</name>
<protein>
    <submittedName>
        <fullName evidence="1">Uncharacterized protein</fullName>
    </submittedName>
</protein>
<dbReference type="PANTHER" id="PTHR37535">
    <property type="entry name" value="FLUG DOMAIN PROTEIN"/>
    <property type="match status" value="1"/>
</dbReference>
<organism evidence="1 2">
    <name type="scientific">Beauveria brongniartii RCEF 3172</name>
    <dbReference type="NCBI Taxonomy" id="1081107"/>
    <lineage>
        <taxon>Eukaryota</taxon>
        <taxon>Fungi</taxon>
        <taxon>Dikarya</taxon>
        <taxon>Ascomycota</taxon>
        <taxon>Pezizomycotina</taxon>
        <taxon>Sordariomycetes</taxon>
        <taxon>Hypocreomycetidae</taxon>
        <taxon>Hypocreales</taxon>
        <taxon>Cordycipitaceae</taxon>
        <taxon>Beauveria</taxon>
        <taxon>Beauveria brongniartii</taxon>
    </lineage>
</organism>
<dbReference type="EMBL" id="AZHA01000059">
    <property type="protein sequence ID" value="OAA34230.1"/>
    <property type="molecule type" value="Genomic_DNA"/>
</dbReference>
<proteinExistence type="predicted"/>
<accession>A0A166W0L0</accession>
<dbReference type="OrthoDB" id="5135310at2759"/>
<keyword evidence="2" id="KW-1185">Reference proteome</keyword>
<dbReference type="Pfam" id="PF11917">
    <property type="entry name" value="DUF3435"/>
    <property type="match status" value="1"/>
</dbReference>